<dbReference type="Proteomes" id="UP000037982">
    <property type="component" value="Unassembled WGS sequence"/>
</dbReference>
<dbReference type="EMBL" id="LGKG01000024">
    <property type="protein sequence ID" value="KPC66095.1"/>
    <property type="molecule type" value="Genomic_DNA"/>
</dbReference>
<keyword evidence="3" id="KW-1185">Reference proteome</keyword>
<evidence type="ECO:0000256" key="1">
    <source>
        <dbReference type="SAM" id="MobiDB-lite"/>
    </source>
</evidence>
<sequence length="159" mass="17701">MTTAAIAKGAGHSRFTFRVRLSSTARRALEGEWDRCRWVWNECVARSKKAHADGEKVGPAALDKMLTEARRTTPWLAVGSSVPQQQLVRDFGKSRAKAVKDIKDRVPQHGKTAVQKLARYQRMMARRKPKRGQAASNGYRAAKAQLHKRPSGAPPRMAA</sequence>
<name>A0A0N0XZ89_9ACTN</name>
<accession>A0A0N0XZ89</accession>
<reference evidence="3" key="1">
    <citation type="submission" date="2015-07" db="EMBL/GenBank/DDBJ databases">
        <authorList>
            <person name="Ju K.-S."/>
            <person name="Doroghazi J.R."/>
            <person name="Metcalf W.W."/>
        </authorList>
    </citation>
    <scope>NUCLEOTIDE SEQUENCE [LARGE SCALE GENOMIC DNA]</scope>
    <source>
        <strain evidence="3">NRRL ISP-5002</strain>
    </source>
</reference>
<gene>
    <name evidence="2" type="ORF">ADL29_06695</name>
</gene>
<evidence type="ECO:0000313" key="3">
    <source>
        <dbReference type="Proteomes" id="UP000037982"/>
    </source>
</evidence>
<evidence type="ECO:0000313" key="2">
    <source>
        <dbReference type="EMBL" id="KPC66095.1"/>
    </source>
</evidence>
<evidence type="ECO:0008006" key="4">
    <source>
        <dbReference type="Google" id="ProtNLM"/>
    </source>
</evidence>
<feature type="region of interest" description="Disordered" evidence="1">
    <location>
        <begin position="124"/>
        <end position="159"/>
    </location>
</feature>
<comment type="caution">
    <text evidence="2">The sequence shown here is derived from an EMBL/GenBank/DDBJ whole genome shotgun (WGS) entry which is preliminary data.</text>
</comment>
<protein>
    <recommendedName>
        <fullName evidence="4">Transposase</fullName>
    </recommendedName>
</protein>
<organism evidence="2 3">
    <name type="scientific">Streptomyces chattanoogensis</name>
    <dbReference type="NCBI Taxonomy" id="66876"/>
    <lineage>
        <taxon>Bacteria</taxon>
        <taxon>Bacillati</taxon>
        <taxon>Actinomycetota</taxon>
        <taxon>Actinomycetes</taxon>
        <taxon>Kitasatosporales</taxon>
        <taxon>Streptomycetaceae</taxon>
        <taxon>Streptomyces</taxon>
    </lineage>
</organism>
<dbReference type="AlphaFoldDB" id="A0A0N0XZ89"/>
<proteinExistence type="predicted"/>
<dbReference type="PATRIC" id="fig|66876.3.peg.1473"/>